<feature type="signal peptide" evidence="2">
    <location>
        <begin position="1"/>
        <end position="26"/>
    </location>
</feature>
<dbReference type="RefSeq" id="WP_128778623.1">
    <property type="nucleotide sequence ID" value="NZ_RYFI01000017.1"/>
</dbReference>
<evidence type="ECO:0000313" key="4">
    <source>
        <dbReference type="Proteomes" id="UP000289708"/>
    </source>
</evidence>
<feature type="chain" id="PRO_5020301747" description="Histidine kinase" evidence="2">
    <location>
        <begin position="27"/>
        <end position="74"/>
    </location>
</feature>
<keyword evidence="4" id="KW-1185">Reference proteome</keyword>
<keyword evidence="2" id="KW-0732">Signal</keyword>
<feature type="region of interest" description="Disordered" evidence="1">
    <location>
        <begin position="42"/>
        <end position="74"/>
    </location>
</feature>
<name>A0A4Q0MBX7_9HYPH</name>
<evidence type="ECO:0000256" key="2">
    <source>
        <dbReference type="SAM" id="SignalP"/>
    </source>
</evidence>
<gene>
    <name evidence="3" type="ORF">EK403_16810</name>
</gene>
<dbReference type="EMBL" id="RYFI01000017">
    <property type="protein sequence ID" value="RXF70830.1"/>
    <property type="molecule type" value="Genomic_DNA"/>
</dbReference>
<comment type="caution">
    <text evidence="3">The sequence shown here is derived from an EMBL/GenBank/DDBJ whole genome shotgun (WGS) entry which is preliminary data.</text>
</comment>
<proteinExistence type="predicted"/>
<reference evidence="3 4" key="1">
    <citation type="submission" date="2018-12" db="EMBL/GenBank/DDBJ databases">
        <title>bacterium Hansschlegelia zhihuaiae S113.</title>
        <authorList>
            <person name="He J."/>
        </authorList>
    </citation>
    <scope>NUCLEOTIDE SEQUENCE [LARGE SCALE GENOMIC DNA]</scope>
    <source>
        <strain evidence="3 4">S 113</strain>
    </source>
</reference>
<accession>A0A4Q0MBX7</accession>
<dbReference type="AlphaFoldDB" id="A0A4Q0MBX7"/>
<evidence type="ECO:0000256" key="1">
    <source>
        <dbReference type="SAM" id="MobiDB-lite"/>
    </source>
</evidence>
<sequence length="74" mass="7656">MPSLMRFLTVLAALAAAVFATLYSLATFVTPQTREMTVTIPSQRLKPPPATAAARNSQTAGAGAEAAAEGPQPR</sequence>
<feature type="compositionally biased region" description="Low complexity" evidence="1">
    <location>
        <begin position="60"/>
        <end position="74"/>
    </location>
</feature>
<protein>
    <recommendedName>
        <fullName evidence="5">Histidine kinase</fullName>
    </recommendedName>
</protein>
<evidence type="ECO:0000313" key="3">
    <source>
        <dbReference type="EMBL" id="RXF70830.1"/>
    </source>
</evidence>
<evidence type="ECO:0008006" key="5">
    <source>
        <dbReference type="Google" id="ProtNLM"/>
    </source>
</evidence>
<dbReference type="Proteomes" id="UP000289708">
    <property type="component" value="Unassembled WGS sequence"/>
</dbReference>
<organism evidence="3 4">
    <name type="scientific">Hansschlegelia zhihuaiae</name>
    <dbReference type="NCBI Taxonomy" id="405005"/>
    <lineage>
        <taxon>Bacteria</taxon>
        <taxon>Pseudomonadati</taxon>
        <taxon>Pseudomonadota</taxon>
        <taxon>Alphaproteobacteria</taxon>
        <taxon>Hyphomicrobiales</taxon>
        <taxon>Methylopilaceae</taxon>
        <taxon>Hansschlegelia</taxon>
    </lineage>
</organism>
<dbReference type="OrthoDB" id="9805893at2"/>